<evidence type="ECO:0000256" key="1">
    <source>
        <dbReference type="ARBA" id="ARBA00004442"/>
    </source>
</evidence>
<accession>A0A6S6RTV0</accession>
<dbReference type="SUPFAM" id="SSF103088">
    <property type="entry name" value="OmpA-like"/>
    <property type="match status" value="1"/>
</dbReference>
<feature type="chain" id="PRO_5028204683" evidence="5">
    <location>
        <begin position="20"/>
        <end position="294"/>
    </location>
</feature>
<keyword evidence="5" id="KW-0732">Signal</keyword>
<dbReference type="InterPro" id="IPR006665">
    <property type="entry name" value="OmpA-like"/>
</dbReference>
<dbReference type="InterPro" id="IPR036737">
    <property type="entry name" value="OmpA-like_sf"/>
</dbReference>
<gene>
    <name evidence="7" type="ORF">HELGO_WM28480</name>
</gene>
<dbReference type="AlphaFoldDB" id="A0A6S6RTV0"/>
<evidence type="ECO:0000259" key="6">
    <source>
        <dbReference type="PROSITE" id="PS51123"/>
    </source>
</evidence>
<organism evidence="7">
    <name type="scientific">uncultured Aureispira sp</name>
    <dbReference type="NCBI Taxonomy" id="1331704"/>
    <lineage>
        <taxon>Bacteria</taxon>
        <taxon>Pseudomonadati</taxon>
        <taxon>Bacteroidota</taxon>
        <taxon>Saprospiria</taxon>
        <taxon>Saprospirales</taxon>
        <taxon>Saprospiraceae</taxon>
        <taxon>Aureispira</taxon>
        <taxon>environmental samples</taxon>
    </lineage>
</organism>
<keyword evidence="3" id="KW-0998">Cell outer membrane</keyword>
<feature type="domain" description="OmpA-like" evidence="6">
    <location>
        <begin position="153"/>
        <end position="276"/>
    </location>
</feature>
<dbReference type="InterPro" id="IPR050330">
    <property type="entry name" value="Bact_OuterMem_StrucFunc"/>
</dbReference>
<dbReference type="Gene3D" id="3.30.1330.60">
    <property type="entry name" value="OmpA-like domain"/>
    <property type="match status" value="1"/>
</dbReference>
<dbReference type="PANTHER" id="PTHR30329:SF21">
    <property type="entry name" value="LIPOPROTEIN YIAD-RELATED"/>
    <property type="match status" value="1"/>
</dbReference>
<feature type="signal peptide" evidence="5">
    <location>
        <begin position="1"/>
        <end position="19"/>
    </location>
</feature>
<dbReference type="CDD" id="cd07185">
    <property type="entry name" value="OmpA_C-like"/>
    <property type="match status" value="1"/>
</dbReference>
<name>A0A6S6RTV0_9BACT</name>
<dbReference type="InterPro" id="IPR006664">
    <property type="entry name" value="OMP_bac"/>
</dbReference>
<comment type="subcellular location">
    <subcellularLocation>
        <location evidence="1">Cell outer membrane</location>
    </subcellularLocation>
</comment>
<reference evidence="7" key="1">
    <citation type="submission" date="2020-01" db="EMBL/GenBank/DDBJ databases">
        <authorList>
            <person name="Meier V. D."/>
            <person name="Meier V D."/>
        </authorList>
    </citation>
    <scope>NUCLEOTIDE SEQUENCE</scope>
    <source>
        <strain evidence="7">HLG_WM_MAG_10</strain>
    </source>
</reference>
<evidence type="ECO:0000256" key="4">
    <source>
        <dbReference type="PROSITE-ProRule" id="PRU00473"/>
    </source>
</evidence>
<evidence type="ECO:0000256" key="3">
    <source>
        <dbReference type="ARBA" id="ARBA00023237"/>
    </source>
</evidence>
<proteinExistence type="predicted"/>
<evidence type="ECO:0000313" key="7">
    <source>
        <dbReference type="EMBL" id="CAA6798996.1"/>
    </source>
</evidence>
<dbReference type="PROSITE" id="PS51123">
    <property type="entry name" value="OMPA_2"/>
    <property type="match status" value="1"/>
</dbReference>
<evidence type="ECO:0000256" key="2">
    <source>
        <dbReference type="ARBA" id="ARBA00023136"/>
    </source>
</evidence>
<dbReference type="EMBL" id="CACVAQ010000015">
    <property type="protein sequence ID" value="CAA6798996.1"/>
    <property type="molecule type" value="Genomic_DNA"/>
</dbReference>
<dbReference type="GO" id="GO:0009279">
    <property type="term" value="C:cell outer membrane"/>
    <property type="evidence" value="ECO:0007669"/>
    <property type="project" value="UniProtKB-SubCell"/>
</dbReference>
<dbReference type="PANTHER" id="PTHR30329">
    <property type="entry name" value="STATOR ELEMENT OF FLAGELLAR MOTOR COMPLEX"/>
    <property type="match status" value="1"/>
</dbReference>
<protein>
    <submittedName>
        <fullName evidence="7">Outer membrane lipoprotein omp16</fullName>
    </submittedName>
</protein>
<evidence type="ECO:0000256" key="5">
    <source>
        <dbReference type="SAM" id="SignalP"/>
    </source>
</evidence>
<dbReference type="Pfam" id="PF00691">
    <property type="entry name" value="OmpA"/>
    <property type="match status" value="1"/>
</dbReference>
<keyword evidence="2 4" id="KW-0472">Membrane</keyword>
<sequence>MYRFICTACFLFVLNAAFSQGKTSLVVEVAAFAESAPDGYFDKVAGVYETLDVNYIYRYYVNVPDINAAESKKKEVREAGFINARIIDFAQLKKECAARCHYDPPKNTGKRISDFGFNPTRSTGFDPNAKPKETAVADPNVDQNIQYIYPSSGSADSPENFHCIFFDFDKSNIREDAEIELKRLVSLMRKNPTHQVQILAHTDARGTTEYNNALSMRRAVSTQNYLTEHGIKRTKILKKPFGESSPIALNELASGEDTVVGRQLNRRVEFIILDKSGKILNVVDKINVPEKVQK</sequence>
<keyword evidence="7" id="KW-0449">Lipoprotein</keyword>
<dbReference type="PRINTS" id="PR01021">
    <property type="entry name" value="OMPADOMAIN"/>
</dbReference>